<evidence type="ECO:0008006" key="3">
    <source>
        <dbReference type="Google" id="ProtNLM"/>
    </source>
</evidence>
<evidence type="ECO:0000313" key="2">
    <source>
        <dbReference type="Proteomes" id="UP000214646"/>
    </source>
</evidence>
<gene>
    <name evidence="1" type="ORF">FRUB_09540</name>
</gene>
<organism evidence="1 2">
    <name type="scientific">Fimbriiglobus ruber</name>
    <dbReference type="NCBI Taxonomy" id="1908690"/>
    <lineage>
        <taxon>Bacteria</taxon>
        <taxon>Pseudomonadati</taxon>
        <taxon>Planctomycetota</taxon>
        <taxon>Planctomycetia</taxon>
        <taxon>Gemmatales</taxon>
        <taxon>Gemmataceae</taxon>
        <taxon>Fimbriiglobus</taxon>
    </lineage>
</organism>
<reference evidence="2" key="1">
    <citation type="submission" date="2017-06" db="EMBL/GenBank/DDBJ databases">
        <title>Genome analysis of Fimbriiglobus ruber SP5, the first member of the order Planctomycetales with confirmed chitinolytic capability.</title>
        <authorList>
            <person name="Ravin N.V."/>
            <person name="Rakitin A.L."/>
            <person name="Ivanova A.A."/>
            <person name="Beletsky A.V."/>
            <person name="Kulichevskaya I.S."/>
            <person name="Mardanov A.V."/>
            <person name="Dedysh S.N."/>
        </authorList>
    </citation>
    <scope>NUCLEOTIDE SEQUENCE [LARGE SCALE GENOMIC DNA]</scope>
    <source>
        <strain evidence="2">SP5</strain>
    </source>
</reference>
<comment type="caution">
    <text evidence="1">The sequence shown here is derived from an EMBL/GenBank/DDBJ whole genome shotgun (WGS) entry which is preliminary data.</text>
</comment>
<keyword evidence="2" id="KW-1185">Reference proteome</keyword>
<protein>
    <recommendedName>
        <fullName evidence="3">DUF1795 domain-containing protein</fullName>
    </recommendedName>
</protein>
<evidence type="ECO:0000313" key="1">
    <source>
        <dbReference type="EMBL" id="OWK34698.1"/>
    </source>
</evidence>
<proteinExistence type="predicted"/>
<dbReference type="Proteomes" id="UP000214646">
    <property type="component" value="Unassembled WGS sequence"/>
</dbReference>
<accession>A0A225D825</accession>
<dbReference type="RefSeq" id="WP_088259959.1">
    <property type="nucleotide sequence ID" value="NZ_NIDE01000019.1"/>
</dbReference>
<sequence length="142" mass="15677">MIKTFTRSGVRFQYPTNWTMDLDEADGAWTATFQSPETAFLLVSLRPDAETTVQVAEEALAALKVEYAELEAETAIDNLAGQPAVGHDIDFFTLDTAVVCWTRCIDTLGGPLLVMCQVSEFDRARQEPVLRAVCASLKIDED</sequence>
<dbReference type="EMBL" id="NIDE01000019">
    <property type="protein sequence ID" value="OWK34698.1"/>
    <property type="molecule type" value="Genomic_DNA"/>
</dbReference>
<name>A0A225D825_9BACT</name>
<dbReference type="AlphaFoldDB" id="A0A225D825"/>
<dbReference type="OrthoDB" id="213056at2"/>